<feature type="non-terminal residue" evidence="2">
    <location>
        <position position="1"/>
    </location>
</feature>
<evidence type="ECO:0000313" key="2">
    <source>
        <dbReference type="EMBL" id="KAA6321966.1"/>
    </source>
</evidence>
<dbReference type="AlphaFoldDB" id="A0A5J4QJ48"/>
<dbReference type="Proteomes" id="UP000324800">
    <property type="component" value="Unassembled WGS sequence"/>
</dbReference>
<sequence length="132" mass="14397">PSPGAGAYKPPDKMPDALEDPIYSMPKGERNTGMINTTNYKGQFKDPQNITLLSTSTAPVIPAFSKDDRVKHFVTHTPSLGVGAYKPSEMPPSAPEDPKYSMPKGSRNTGMINITNYNGQNKSNKLQLNIMN</sequence>
<evidence type="ECO:0000313" key="3">
    <source>
        <dbReference type="Proteomes" id="UP000324800"/>
    </source>
</evidence>
<reference evidence="2 3" key="1">
    <citation type="submission" date="2019-03" db="EMBL/GenBank/DDBJ databases">
        <title>Single cell metagenomics reveals metabolic interactions within the superorganism composed of flagellate Streblomastix strix and complex community of Bacteroidetes bacteria on its surface.</title>
        <authorList>
            <person name="Treitli S.C."/>
            <person name="Kolisko M."/>
            <person name="Husnik F."/>
            <person name="Keeling P."/>
            <person name="Hampl V."/>
        </authorList>
    </citation>
    <scope>NUCLEOTIDE SEQUENCE [LARGE SCALE GENOMIC DNA]</scope>
    <source>
        <strain evidence="2">ST1C</strain>
    </source>
</reference>
<organism evidence="2 3">
    <name type="scientific">Streblomastix strix</name>
    <dbReference type="NCBI Taxonomy" id="222440"/>
    <lineage>
        <taxon>Eukaryota</taxon>
        <taxon>Metamonada</taxon>
        <taxon>Preaxostyla</taxon>
        <taxon>Oxymonadida</taxon>
        <taxon>Streblomastigidae</taxon>
        <taxon>Streblomastix</taxon>
    </lineage>
</organism>
<evidence type="ECO:0000256" key="1">
    <source>
        <dbReference type="SAM" id="MobiDB-lite"/>
    </source>
</evidence>
<feature type="region of interest" description="Disordered" evidence="1">
    <location>
        <begin position="81"/>
        <end position="110"/>
    </location>
</feature>
<dbReference type="EMBL" id="SNRW01045068">
    <property type="protein sequence ID" value="KAA6321966.1"/>
    <property type="molecule type" value="Genomic_DNA"/>
</dbReference>
<gene>
    <name evidence="2" type="ORF">EZS28_054489</name>
</gene>
<feature type="region of interest" description="Disordered" evidence="1">
    <location>
        <begin position="1"/>
        <end position="42"/>
    </location>
</feature>
<name>A0A5J4QJ48_9EUKA</name>
<accession>A0A5J4QJ48</accession>
<comment type="caution">
    <text evidence="2">The sequence shown here is derived from an EMBL/GenBank/DDBJ whole genome shotgun (WGS) entry which is preliminary data.</text>
</comment>
<proteinExistence type="predicted"/>
<protein>
    <submittedName>
        <fullName evidence="2">Uncharacterized protein</fullName>
    </submittedName>
</protein>
<feature type="compositionally biased region" description="Polar residues" evidence="1">
    <location>
        <begin position="33"/>
        <end position="42"/>
    </location>
</feature>